<feature type="region of interest" description="Disordered" evidence="8">
    <location>
        <begin position="368"/>
        <end position="422"/>
    </location>
</feature>
<keyword evidence="4" id="KW-0677">Repeat</keyword>
<feature type="repeat" description="WD" evidence="7">
    <location>
        <begin position="54"/>
        <end position="94"/>
    </location>
</feature>
<dbReference type="CDD" id="cd00200">
    <property type="entry name" value="WD40"/>
    <property type="match status" value="1"/>
</dbReference>
<keyword evidence="11" id="KW-1185">Reference proteome</keyword>
<comment type="caution">
    <text evidence="10">The sequence shown here is derived from an EMBL/GenBank/DDBJ whole genome shotgun (WGS) entry which is preliminary data.</text>
</comment>
<feature type="compositionally biased region" description="Basic and acidic residues" evidence="8">
    <location>
        <begin position="368"/>
        <end position="377"/>
    </location>
</feature>
<dbReference type="PROSITE" id="PS50082">
    <property type="entry name" value="WD_REPEATS_2"/>
    <property type="match status" value="4"/>
</dbReference>
<dbReference type="InterPro" id="IPR015943">
    <property type="entry name" value="WD40/YVTN_repeat-like_dom_sf"/>
</dbReference>
<keyword evidence="3 7" id="KW-0853">WD repeat</keyword>
<comment type="similarity">
    <text evidence="2">Belongs to the WD repeat DCAF13/WDSOF1 family.</text>
</comment>
<dbReference type="GO" id="GO:0000462">
    <property type="term" value="P:maturation of SSU-rRNA from tricistronic rRNA transcript (SSU-rRNA, 5.8S rRNA, LSU-rRNA)"/>
    <property type="evidence" value="ECO:0007669"/>
    <property type="project" value="TreeGrafter"/>
</dbReference>
<reference evidence="10" key="2">
    <citation type="submission" date="2021-01" db="EMBL/GenBank/DDBJ databases">
        <authorList>
            <person name="Schikora-Tamarit M.A."/>
        </authorList>
    </citation>
    <scope>NUCLEOTIDE SEQUENCE</scope>
    <source>
        <strain evidence="10">CBS6341</strain>
    </source>
</reference>
<dbReference type="InterPro" id="IPR036322">
    <property type="entry name" value="WD40_repeat_dom_sf"/>
</dbReference>
<accession>A0A9P8P323</accession>
<evidence type="ECO:0000256" key="4">
    <source>
        <dbReference type="ARBA" id="ARBA00022737"/>
    </source>
</evidence>
<dbReference type="PANTHER" id="PTHR22851:SF0">
    <property type="entry name" value="DDB1- AND CUL4-ASSOCIATED FACTOR 13"/>
    <property type="match status" value="1"/>
</dbReference>
<evidence type="ECO:0000256" key="6">
    <source>
        <dbReference type="ARBA" id="ARBA00023274"/>
    </source>
</evidence>
<dbReference type="OrthoDB" id="10249065at2759"/>
<gene>
    <name evidence="10" type="ORF">WICMUC_005720</name>
</gene>
<dbReference type="FunFam" id="2.130.10.10:FF:001074">
    <property type="entry name" value="Probable SOF1 protein"/>
    <property type="match status" value="1"/>
</dbReference>
<dbReference type="FunFam" id="2.130.10.10:FF:001105">
    <property type="entry name" value="WD40-repeat-containing domain protein"/>
    <property type="match status" value="1"/>
</dbReference>
<feature type="domain" description="Sof1-like protein" evidence="9">
    <location>
        <begin position="311"/>
        <end position="395"/>
    </location>
</feature>
<dbReference type="GO" id="GO:0032040">
    <property type="term" value="C:small-subunit processome"/>
    <property type="evidence" value="ECO:0007669"/>
    <property type="project" value="TreeGrafter"/>
</dbReference>
<feature type="repeat" description="WD" evidence="7">
    <location>
        <begin position="276"/>
        <end position="307"/>
    </location>
</feature>
<dbReference type="PRINTS" id="PR00320">
    <property type="entry name" value="GPROTEINBRPT"/>
</dbReference>
<evidence type="ECO:0000256" key="5">
    <source>
        <dbReference type="ARBA" id="ARBA00023242"/>
    </source>
</evidence>
<feature type="repeat" description="WD" evidence="7">
    <location>
        <begin position="11"/>
        <end position="53"/>
    </location>
</feature>
<sequence length="422" mass="48384">MFAKPFIGQLGNGHRDGITSISKNFQVLNKLATGSSDGIIKYWDLSTSTELASFKAHYNSITGTSVTPNGQLLSCSDDKTIKLWSVNSNDYEGVEDTELNKNGLIKTYYGEHAFKSLDHHYSDNLFVTAGLELLLWDENKSKPISNLSWGPENCNFVKFNKTEKSIFASSGSDNSIILYDIRTNSPIQKLIQTMRTNSIDWNPIEAFNFVIANEDHNLYYYDMRYMKKALNVFKDHVAAVLDVDFAPTGQEIVTGSYDKTIRIFNIKSGHSRDIYHTKRMQHVTQIKYSMDSKYIISGSDDGNIRLWRSIANDRSNVKSNKLRTKLEYDNALKERFKNMPEIKRISRHRHVPIVVKKAKEIKNVEIQSLKKREENERRHSKPGSKPYKSERSKQIVGMVFKNDEIKTGKDKGEDVEFNGFDD</sequence>
<name>A0A9P8P323_9ASCO</name>
<dbReference type="SUPFAM" id="SSF50978">
    <property type="entry name" value="WD40 repeat-like"/>
    <property type="match status" value="1"/>
</dbReference>
<dbReference type="Proteomes" id="UP000769528">
    <property type="component" value="Unassembled WGS sequence"/>
</dbReference>
<evidence type="ECO:0000256" key="8">
    <source>
        <dbReference type="SAM" id="MobiDB-lite"/>
    </source>
</evidence>
<feature type="compositionally biased region" description="Basic and acidic residues" evidence="8">
    <location>
        <begin position="401"/>
        <end position="414"/>
    </location>
</feature>
<evidence type="ECO:0000256" key="2">
    <source>
        <dbReference type="ARBA" id="ARBA00005649"/>
    </source>
</evidence>
<dbReference type="PANTHER" id="PTHR22851">
    <property type="entry name" value="U3 SMALL NUCLEOLAR RNA U3 SNORNA ASSOCIATED PROTEIN"/>
    <property type="match status" value="1"/>
</dbReference>
<reference evidence="10" key="1">
    <citation type="journal article" date="2021" name="Open Biol.">
        <title>Shared evolutionary footprints suggest mitochondrial oxidative damage underlies multiple complex I losses in fungi.</title>
        <authorList>
            <person name="Schikora-Tamarit M.A."/>
            <person name="Marcet-Houben M."/>
            <person name="Nosek J."/>
            <person name="Gabaldon T."/>
        </authorList>
    </citation>
    <scope>NUCLEOTIDE SEQUENCE</scope>
    <source>
        <strain evidence="10">CBS6341</strain>
    </source>
</reference>
<dbReference type="EMBL" id="JAEUBF010001473">
    <property type="protein sequence ID" value="KAH3664335.1"/>
    <property type="molecule type" value="Genomic_DNA"/>
</dbReference>
<dbReference type="SMART" id="SM00320">
    <property type="entry name" value="WD40"/>
    <property type="match status" value="7"/>
</dbReference>
<dbReference type="AlphaFoldDB" id="A0A9P8P323"/>
<evidence type="ECO:0000256" key="3">
    <source>
        <dbReference type="ARBA" id="ARBA00022574"/>
    </source>
</evidence>
<dbReference type="InterPro" id="IPR007287">
    <property type="entry name" value="Sof1"/>
</dbReference>
<evidence type="ECO:0000259" key="9">
    <source>
        <dbReference type="Pfam" id="PF04158"/>
    </source>
</evidence>
<evidence type="ECO:0000256" key="1">
    <source>
        <dbReference type="ARBA" id="ARBA00004604"/>
    </source>
</evidence>
<dbReference type="InterPro" id="IPR020472">
    <property type="entry name" value="WD40_PAC1"/>
</dbReference>
<protein>
    <recommendedName>
        <fullName evidence="9">Sof1-like protein domain-containing protein</fullName>
    </recommendedName>
</protein>
<proteinExistence type="inferred from homology"/>
<comment type="subcellular location">
    <subcellularLocation>
        <location evidence="1">Nucleus</location>
        <location evidence="1">Nucleolus</location>
    </subcellularLocation>
</comment>
<dbReference type="Pfam" id="PF00400">
    <property type="entry name" value="WD40"/>
    <property type="match status" value="4"/>
</dbReference>
<keyword evidence="6" id="KW-0687">Ribonucleoprotein</keyword>
<dbReference type="InterPro" id="IPR051733">
    <property type="entry name" value="WD_repeat_DCAF13/WDSOF1"/>
</dbReference>
<dbReference type="InterPro" id="IPR001680">
    <property type="entry name" value="WD40_rpt"/>
</dbReference>
<organism evidence="10 11">
    <name type="scientific">Wickerhamomyces mucosus</name>
    <dbReference type="NCBI Taxonomy" id="1378264"/>
    <lineage>
        <taxon>Eukaryota</taxon>
        <taxon>Fungi</taxon>
        <taxon>Dikarya</taxon>
        <taxon>Ascomycota</taxon>
        <taxon>Saccharomycotina</taxon>
        <taxon>Saccharomycetes</taxon>
        <taxon>Phaffomycetales</taxon>
        <taxon>Wickerhamomycetaceae</taxon>
        <taxon>Wickerhamomyces</taxon>
    </lineage>
</organism>
<dbReference type="Gene3D" id="2.130.10.10">
    <property type="entry name" value="YVTN repeat-like/Quinoprotein amine dehydrogenase"/>
    <property type="match status" value="2"/>
</dbReference>
<evidence type="ECO:0000256" key="7">
    <source>
        <dbReference type="PROSITE-ProRule" id="PRU00221"/>
    </source>
</evidence>
<keyword evidence="5" id="KW-0539">Nucleus</keyword>
<dbReference type="PROSITE" id="PS50294">
    <property type="entry name" value="WD_REPEATS_REGION"/>
    <property type="match status" value="4"/>
</dbReference>
<feature type="repeat" description="WD" evidence="7">
    <location>
        <begin position="233"/>
        <end position="274"/>
    </location>
</feature>
<evidence type="ECO:0000313" key="11">
    <source>
        <dbReference type="Proteomes" id="UP000769528"/>
    </source>
</evidence>
<dbReference type="Pfam" id="PF04158">
    <property type="entry name" value="Sof1"/>
    <property type="match status" value="1"/>
</dbReference>
<evidence type="ECO:0000313" key="10">
    <source>
        <dbReference type="EMBL" id="KAH3664335.1"/>
    </source>
</evidence>